<organism evidence="2 3">
    <name type="scientific">Erysiphe pulchra</name>
    <dbReference type="NCBI Taxonomy" id="225359"/>
    <lineage>
        <taxon>Eukaryota</taxon>
        <taxon>Fungi</taxon>
        <taxon>Dikarya</taxon>
        <taxon>Ascomycota</taxon>
        <taxon>Pezizomycotina</taxon>
        <taxon>Leotiomycetes</taxon>
        <taxon>Erysiphales</taxon>
        <taxon>Erysiphaceae</taxon>
        <taxon>Erysiphe</taxon>
    </lineage>
</organism>
<reference evidence="2 3" key="1">
    <citation type="submission" date="2017-10" db="EMBL/GenBank/DDBJ databases">
        <title>Development of genomic resources for the powdery mildew, Erysiphe pulchra.</title>
        <authorList>
            <person name="Wadl P.A."/>
            <person name="Mack B.M."/>
            <person name="Moore G."/>
            <person name="Beltz S.B."/>
        </authorList>
    </citation>
    <scope>NUCLEOTIDE SEQUENCE [LARGE SCALE GENOMIC DNA]</scope>
    <source>
        <strain evidence="2">Cflorida</strain>
    </source>
</reference>
<proteinExistence type="predicted"/>
<keyword evidence="1" id="KW-1133">Transmembrane helix</keyword>
<feature type="transmembrane region" description="Helical" evidence="1">
    <location>
        <begin position="101"/>
        <end position="121"/>
    </location>
</feature>
<name>A0A2S4PY41_9PEZI</name>
<dbReference type="Proteomes" id="UP000237438">
    <property type="component" value="Unassembled WGS sequence"/>
</dbReference>
<evidence type="ECO:0000313" key="3">
    <source>
        <dbReference type="Proteomes" id="UP000237438"/>
    </source>
</evidence>
<dbReference type="EMBL" id="PEDP01000217">
    <property type="protein sequence ID" value="POS86959.1"/>
    <property type="molecule type" value="Genomic_DNA"/>
</dbReference>
<dbReference type="AlphaFoldDB" id="A0A2S4PY41"/>
<evidence type="ECO:0000313" key="2">
    <source>
        <dbReference type="EMBL" id="POS86959.1"/>
    </source>
</evidence>
<gene>
    <name evidence="2" type="ORF">EPUL_003727</name>
</gene>
<protein>
    <submittedName>
        <fullName evidence="2">Uncharacterized protein</fullName>
    </submittedName>
</protein>
<evidence type="ECO:0000256" key="1">
    <source>
        <dbReference type="SAM" id="Phobius"/>
    </source>
</evidence>
<dbReference type="OrthoDB" id="5287295at2759"/>
<keyword evidence="1" id="KW-0472">Membrane</keyword>
<keyword evidence="3" id="KW-1185">Reference proteome</keyword>
<sequence length="153" mass="17602">METRKLASEYDIKDDDWWTQSMSDDLSEKEAIIESYGKVSYKLWNRKRYKYDKALVTRFTIGFVIMGIFDILLITLTLYRVKSNENIVKSGEPDMSASNAIIESLLFLPGVSSSLIAFLVFGTAKSWSDYRDLLFGAPNNYQSKTSFFEEKTP</sequence>
<accession>A0A2S4PY41</accession>
<feature type="transmembrane region" description="Helical" evidence="1">
    <location>
        <begin position="55"/>
        <end position="81"/>
    </location>
</feature>
<comment type="caution">
    <text evidence="2">The sequence shown here is derived from an EMBL/GenBank/DDBJ whole genome shotgun (WGS) entry which is preliminary data.</text>
</comment>
<keyword evidence="1" id="KW-0812">Transmembrane</keyword>